<gene>
    <name evidence="1" type="ORF">AFUS01_LOCUS43097</name>
</gene>
<comment type="caution">
    <text evidence="1">The sequence shown here is derived from an EMBL/GenBank/DDBJ whole genome shotgun (WGS) entry which is preliminary data.</text>
</comment>
<keyword evidence="2" id="KW-1185">Reference proteome</keyword>
<reference evidence="1" key="1">
    <citation type="submission" date="2021-06" db="EMBL/GenBank/DDBJ databases">
        <authorList>
            <person name="Hodson N. C."/>
            <person name="Mongue J. A."/>
            <person name="Jaron S. K."/>
        </authorList>
    </citation>
    <scope>NUCLEOTIDE SEQUENCE</scope>
</reference>
<evidence type="ECO:0000313" key="2">
    <source>
        <dbReference type="Proteomes" id="UP000708208"/>
    </source>
</evidence>
<protein>
    <submittedName>
        <fullName evidence="1">Uncharacterized protein</fullName>
    </submittedName>
</protein>
<sequence>MCVHLVQLVFCVKHGYKAMISPEDTADHTSRNPGPEHVESITISTSSGQIHDWFDYKKVTLVRCFNSILPETILRSSDTLTELTFSEYTLFKNIKRCLKNLNSLRTLHFTDVIIDAYHRFLYTKIIDVPSLTNLTIRRSTKLTNSEYFLLDFLTRGVNCKTLAKFQLVEGSGLEEGSNLLALEESAENQEPFEDVYDHDVVIVARFLMKHHTSLRNVSVSGTHVKVWDSEKTKEHFVQNLKLLKLDSFTYSTTDAGLKLILCHQKQLKHLHCSTDIGDVERVQNIYDCVKECRRTLTSFHIICKIRERIENEQGYSFECKHFEHCHNLSSFELTSKALDKDGATNELLNNNVSSFEVLNVHLLPISLRLLTLTSESFPNDSIEKLFEQLPKFEDLETFKLETNSPYSFKLSWLQTLCNLPKIQSVTINGAFVDVKQEVDELIKDSRQGINILFNNNDISCFPSGKR</sequence>
<accession>A0A8J2LNI7</accession>
<dbReference type="AlphaFoldDB" id="A0A8J2LNI7"/>
<evidence type="ECO:0000313" key="1">
    <source>
        <dbReference type="EMBL" id="CAG7833482.1"/>
    </source>
</evidence>
<dbReference type="Proteomes" id="UP000708208">
    <property type="component" value="Unassembled WGS sequence"/>
</dbReference>
<dbReference type="EMBL" id="CAJVCH010569895">
    <property type="protein sequence ID" value="CAG7833482.1"/>
    <property type="molecule type" value="Genomic_DNA"/>
</dbReference>
<organism evidence="1 2">
    <name type="scientific">Allacma fusca</name>
    <dbReference type="NCBI Taxonomy" id="39272"/>
    <lineage>
        <taxon>Eukaryota</taxon>
        <taxon>Metazoa</taxon>
        <taxon>Ecdysozoa</taxon>
        <taxon>Arthropoda</taxon>
        <taxon>Hexapoda</taxon>
        <taxon>Collembola</taxon>
        <taxon>Symphypleona</taxon>
        <taxon>Sminthuridae</taxon>
        <taxon>Allacma</taxon>
    </lineage>
</organism>
<proteinExistence type="predicted"/>
<name>A0A8J2LNI7_9HEXA</name>